<dbReference type="InterPro" id="IPR008183">
    <property type="entry name" value="Aldose_1/G6P_1-epimerase"/>
</dbReference>
<reference evidence="1" key="1">
    <citation type="submission" date="2021-03" db="EMBL/GenBank/DDBJ databases">
        <title>Antimicrobial resistance genes in bacteria isolated from Japanese honey, and their potential for conferring macrolide and lincosamide resistance in the American foulbrood pathogen Paenibacillus larvae.</title>
        <authorList>
            <person name="Okamoto M."/>
            <person name="Kumagai M."/>
            <person name="Kanamori H."/>
            <person name="Takamatsu D."/>
        </authorList>
    </citation>
    <scope>NUCLEOTIDE SEQUENCE</scope>
    <source>
        <strain evidence="1">J2TS6</strain>
    </source>
</reference>
<protein>
    <submittedName>
        <fullName evidence="1">Galactose mutarotase</fullName>
    </submittedName>
</protein>
<dbReference type="RefSeq" id="WP_160042119.1">
    <property type="nucleotide sequence ID" value="NZ_BORQ01000001.1"/>
</dbReference>
<dbReference type="InterPro" id="IPR014718">
    <property type="entry name" value="GH-type_carb-bd"/>
</dbReference>
<dbReference type="GO" id="GO:0005975">
    <property type="term" value="P:carbohydrate metabolic process"/>
    <property type="evidence" value="ECO:0007669"/>
    <property type="project" value="InterPro"/>
</dbReference>
<sequence length="334" mass="38197">MTTQQSAYEGEFHGERAVWLKHGPYEAALLPELGGNLILFRDTEKGFKYLREPEEHEMEDFKANPGVYGIPVLIPPNRYDGGKFAWEGKVYELPVNETDRGNHLHGYMHKLPWTVDYIKGDEFESVVIVSQKVREGHLYKQYFPFDFTVTLRYTLNADGLHQQVTVVNDGKEYMPNLLAFHTAINAPFVPGSSASDYTFKVTIGERREMNERMLPTGRFQPLSPEEERMKTDGVSPYFAEMDNHYTASPQNGRNRMELTDNRTGDVFVYDVGTSYKHWMIWNNGAGGKFFCPEPQTNLVNAPNIPGLPAEEIGLFGLQPGERWEETSSFYASKR</sequence>
<dbReference type="InterPro" id="IPR011013">
    <property type="entry name" value="Gal_mutarotase_sf_dom"/>
</dbReference>
<dbReference type="GO" id="GO:0016853">
    <property type="term" value="F:isomerase activity"/>
    <property type="evidence" value="ECO:0007669"/>
    <property type="project" value="InterPro"/>
</dbReference>
<dbReference type="Proteomes" id="UP000679779">
    <property type="component" value="Unassembled WGS sequence"/>
</dbReference>
<dbReference type="CDD" id="cd01081">
    <property type="entry name" value="Aldose_epim"/>
    <property type="match status" value="1"/>
</dbReference>
<accession>A0A919XAZ9</accession>
<evidence type="ECO:0000313" key="2">
    <source>
        <dbReference type="Proteomes" id="UP000679779"/>
    </source>
</evidence>
<dbReference type="SUPFAM" id="SSF74650">
    <property type="entry name" value="Galactose mutarotase-like"/>
    <property type="match status" value="1"/>
</dbReference>
<comment type="caution">
    <text evidence="1">The sequence shown here is derived from an EMBL/GenBank/DDBJ whole genome shotgun (WGS) entry which is preliminary data.</text>
</comment>
<dbReference type="Gene3D" id="2.70.98.10">
    <property type="match status" value="1"/>
</dbReference>
<dbReference type="EMBL" id="BORQ01000001">
    <property type="protein sequence ID" value="GIO29134.1"/>
    <property type="molecule type" value="Genomic_DNA"/>
</dbReference>
<keyword evidence="2" id="KW-1185">Reference proteome</keyword>
<proteinExistence type="predicted"/>
<gene>
    <name evidence="1" type="ORF">J2TS6_02750</name>
</gene>
<dbReference type="Pfam" id="PF01263">
    <property type="entry name" value="Aldose_epim"/>
    <property type="match status" value="1"/>
</dbReference>
<evidence type="ECO:0000313" key="1">
    <source>
        <dbReference type="EMBL" id="GIO29134.1"/>
    </source>
</evidence>
<dbReference type="GO" id="GO:0030246">
    <property type="term" value="F:carbohydrate binding"/>
    <property type="evidence" value="ECO:0007669"/>
    <property type="project" value="InterPro"/>
</dbReference>
<organism evidence="1 2">
    <name type="scientific">Paenibacillus albilobatus</name>
    <dbReference type="NCBI Taxonomy" id="2716884"/>
    <lineage>
        <taxon>Bacteria</taxon>
        <taxon>Bacillati</taxon>
        <taxon>Bacillota</taxon>
        <taxon>Bacilli</taxon>
        <taxon>Bacillales</taxon>
        <taxon>Paenibacillaceae</taxon>
        <taxon>Paenibacillus</taxon>
    </lineage>
</organism>
<dbReference type="AlphaFoldDB" id="A0A919XAZ9"/>
<name>A0A919XAZ9_9BACL</name>